<proteinExistence type="predicted"/>
<sequence length="220" mass="25714">MLYQEVYRLWQINQKTNRSIRSLVAQSTYKNKPQLLALISKVIQHRALLQTIIDRSQLLEREKFLSNELALILIYDQVFGTHVRGKFKNKPQLLALISKVIQHRALLQTIIDRSQLLEREKFLSNELALILIYDQVFGTHVRGKFKGMLKRNQSSIDQCIETLLNEHKLSSISELLDTSPTNKNPSIEIPRYVRINLLKTKAKQLRLNLKELSFKKIKNV</sequence>
<reference evidence="2" key="1">
    <citation type="submission" date="2021-02" db="EMBL/GenBank/DDBJ databases">
        <authorList>
            <person name="Nowell W R."/>
        </authorList>
    </citation>
    <scope>NUCLEOTIDE SEQUENCE</scope>
</reference>
<accession>A0A814FML0</accession>
<comment type="caution">
    <text evidence="2">The sequence shown here is derived from an EMBL/GenBank/DDBJ whole genome shotgun (WGS) entry which is preliminary data.</text>
</comment>
<gene>
    <name evidence="2" type="ORF">IZO911_LOCUS16773</name>
</gene>
<dbReference type="Pfam" id="PF21153">
    <property type="entry name" value="NSUN5_N"/>
    <property type="match status" value="2"/>
</dbReference>
<name>A0A814FML0_9BILA</name>
<dbReference type="InterPro" id="IPR048889">
    <property type="entry name" value="NSUN5_RCM1_N"/>
</dbReference>
<feature type="domain" description="NSUN5/RCM1 N-terminal" evidence="1">
    <location>
        <begin position="92"/>
        <end position="175"/>
    </location>
</feature>
<evidence type="ECO:0000259" key="1">
    <source>
        <dbReference type="Pfam" id="PF21153"/>
    </source>
</evidence>
<dbReference type="AlphaFoldDB" id="A0A814FML0"/>
<dbReference type="Proteomes" id="UP000663860">
    <property type="component" value="Unassembled WGS sequence"/>
</dbReference>
<feature type="domain" description="NSUN5/RCM1 N-terminal" evidence="1">
    <location>
        <begin position="34"/>
        <end position="90"/>
    </location>
</feature>
<dbReference type="EMBL" id="CAJNOE010000152">
    <property type="protein sequence ID" value="CAF0984837.1"/>
    <property type="molecule type" value="Genomic_DNA"/>
</dbReference>
<evidence type="ECO:0000313" key="2">
    <source>
        <dbReference type="EMBL" id="CAF0984837.1"/>
    </source>
</evidence>
<organism evidence="2 3">
    <name type="scientific">Adineta steineri</name>
    <dbReference type="NCBI Taxonomy" id="433720"/>
    <lineage>
        <taxon>Eukaryota</taxon>
        <taxon>Metazoa</taxon>
        <taxon>Spiralia</taxon>
        <taxon>Gnathifera</taxon>
        <taxon>Rotifera</taxon>
        <taxon>Eurotatoria</taxon>
        <taxon>Bdelloidea</taxon>
        <taxon>Adinetida</taxon>
        <taxon>Adinetidae</taxon>
        <taxon>Adineta</taxon>
    </lineage>
</organism>
<protein>
    <recommendedName>
        <fullName evidence="1">NSUN5/RCM1 N-terminal domain-containing protein</fullName>
    </recommendedName>
</protein>
<evidence type="ECO:0000313" key="3">
    <source>
        <dbReference type="Proteomes" id="UP000663860"/>
    </source>
</evidence>